<sequence length="126" mass="13817">MALAGEPTLTLVLPLTLMLMEGECRYCCCCCCCCCRGDRDTKFPVTPSMKNMGELLLSPRLAGFHGGTRASAWRGWGLTKSKFIWCCCCCCCCCSIPLVICDRSLLSKSVLISNWSCSLNARSLCM</sequence>
<dbReference type="AlphaFoldDB" id="A0AA40E038"/>
<feature type="signal peptide" evidence="1">
    <location>
        <begin position="1"/>
        <end position="24"/>
    </location>
</feature>
<dbReference type="Proteomes" id="UP001172101">
    <property type="component" value="Unassembled WGS sequence"/>
</dbReference>
<evidence type="ECO:0000313" key="2">
    <source>
        <dbReference type="EMBL" id="KAK0722959.1"/>
    </source>
</evidence>
<proteinExistence type="predicted"/>
<evidence type="ECO:0008006" key="4">
    <source>
        <dbReference type="Google" id="ProtNLM"/>
    </source>
</evidence>
<keyword evidence="3" id="KW-1185">Reference proteome</keyword>
<keyword evidence="1" id="KW-0732">Signal</keyword>
<dbReference type="RefSeq" id="XP_060298883.1">
    <property type="nucleotide sequence ID" value="XM_060441723.1"/>
</dbReference>
<gene>
    <name evidence="2" type="ORF">B0T26DRAFT_704803</name>
</gene>
<name>A0AA40E038_9PEZI</name>
<protein>
    <recommendedName>
        <fullName evidence="4">Secreted protein</fullName>
    </recommendedName>
</protein>
<comment type="caution">
    <text evidence="2">The sequence shown here is derived from an EMBL/GenBank/DDBJ whole genome shotgun (WGS) entry which is preliminary data.</text>
</comment>
<organism evidence="2 3">
    <name type="scientific">Lasiosphaeria miniovina</name>
    <dbReference type="NCBI Taxonomy" id="1954250"/>
    <lineage>
        <taxon>Eukaryota</taxon>
        <taxon>Fungi</taxon>
        <taxon>Dikarya</taxon>
        <taxon>Ascomycota</taxon>
        <taxon>Pezizomycotina</taxon>
        <taxon>Sordariomycetes</taxon>
        <taxon>Sordariomycetidae</taxon>
        <taxon>Sordariales</taxon>
        <taxon>Lasiosphaeriaceae</taxon>
        <taxon>Lasiosphaeria</taxon>
    </lineage>
</organism>
<reference evidence="2" key="1">
    <citation type="submission" date="2023-06" db="EMBL/GenBank/DDBJ databases">
        <title>Genome-scale phylogeny and comparative genomics of the fungal order Sordariales.</title>
        <authorList>
            <consortium name="Lawrence Berkeley National Laboratory"/>
            <person name="Hensen N."/>
            <person name="Bonometti L."/>
            <person name="Westerberg I."/>
            <person name="Brannstrom I.O."/>
            <person name="Guillou S."/>
            <person name="Cros-Aarteil S."/>
            <person name="Calhoun S."/>
            <person name="Haridas S."/>
            <person name="Kuo A."/>
            <person name="Mondo S."/>
            <person name="Pangilinan J."/>
            <person name="Riley R."/>
            <person name="LaButti K."/>
            <person name="Andreopoulos B."/>
            <person name="Lipzen A."/>
            <person name="Chen C."/>
            <person name="Yanf M."/>
            <person name="Daum C."/>
            <person name="Ng V."/>
            <person name="Clum A."/>
            <person name="Steindorff A."/>
            <person name="Ohm R."/>
            <person name="Martin F."/>
            <person name="Silar P."/>
            <person name="Natvig D."/>
            <person name="Lalanne C."/>
            <person name="Gautier V."/>
            <person name="Ament-velasquez S.L."/>
            <person name="Kruys A."/>
            <person name="Hutchinson M.I."/>
            <person name="Powell A.J."/>
            <person name="Barry K."/>
            <person name="Miller A.N."/>
            <person name="Grigoriev I.V."/>
            <person name="Debuchy R."/>
            <person name="Gladieux P."/>
            <person name="Thoren M.H."/>
            <person name="Johannesson H."/>
        </authorList>
    </citation>
    <scope>NUCLEOTIDE SEQUENCE</scope>
    <source>
        <strain evidence="2">SMH2392-1A</strain>
    </source>
</reference>
<accession>A0AA40E038</accession>
<dbReference type="EMBL" id="JAUIRO010000003">
    <property type="protein sequence ID" value="KAK0722959.1"/>
    <property type="molecule type" value="Genomic_DNA"/>
</dbReference>
<feature type="non-terminal residue" evidence="2">
    <location>
        <position position="1"/>
    </location>
</feature>
<evidence type="ECO:0000313" key="3">
    <source>
        <dbReference type="Proteomes" id="UP001172101"/>
    </source>
</evidence>
<dbReference type="GeneID" id="85324993"/>
<feature type="chain" id="PRO_5041371969" description="Secreted protein" evidence="1">
    <location>
        <begin position="25"/>
        <end position="126"/>
    </location>
</feature>
<evidence type="ECO:0000256" key="1">
    <source>
        <dbReference type="SAM" id="SignalP"/>
    </source>
</evidence>